<feature type="transmembrane region" description="Helical" evidence="1">
    <location>
        <begin position="91"/>
        <end position="108"/>
    </location>
</feature>
<evidence type="ECO:0000313" key="3">
    <source>
        <dbReference type="EMBL" id="AKI98683.1"/>
    </source>
</evidence>
<dbReference type="RefSeq" id="WP_047853982.1">
    <property type="nucleotide sequence ID" value="NZ_CP011509.1"/>
</dbReference>
<dbReference type="InterPro" id="IPR052901">
    <property type="entry name" value="Bact_TGase-like"/>
</dbReference>
<dbReference type="InterPro" id="IPR002931">
    <property type="entry name" value="Transglutaminase-like"/>
</dbReference>
<evidence type="ECO:0000313" key="4">
    <source>
        <dbReference type="EMBL" id="REG30611.1"/>
    </source>
</evidence>
<keyword evidence="6" id="KW-1185">Reference proteome</keyword>
<feature type="transmembrane region" description="Helical" evidence="1">
    <location>
        <begin position="62"/>
        <end position="79"/>
    </location>
</feature>
<accession>A0AAC8Q0J4</accession>
<keyword evidence="1" id="KW-0812">Transmembrane</keyword>
<dbReference type="EMBL" id="CP011509">
    <property type="protein sequence ID" value="AKI98683.1"/>
    <property type="molecule type" value="Genomic_DNA"/>
</dbReference>
<reference evidence="4 6" key="2">
    <citation type="submission" date="2018-08" db="EMBL/GenBank/DDBJ databases">
        <title>Genomic Encyclopedia of Archaeal and Bacterial Type Strains, Phase II (KMG-II): from individual species to whole genera.</title>
        <authorList>
            <person name="Goeker M."/>
        </authorList>
    </citation>
    <scope>NUCLEOTIDE SEQUENCE [LARGE SCALE GENOMIC DNA]</scope>
    <source>
        <strain evidence="4 6">DSM 2261</strain>
    </source>
</reference>
<keyword evidence="3" id="KW-0645">Protease</keyword>
<gene>
    <name evidence="3" type="ORF">AA314_00310</name>
    <name evidence="4" type="ORF">ATI61_10680</name>
</gene>
<dbReference type="KEGG" id="age:AA314_00310"/>
<dbReference type="SMART" id="SM00460">
    <property type="entry name" value="TGc"/>
    <property type="match status" value="1"/>
</dbReference>
<feature type="transmembrane region" description="Helical" evidence="1">
    <location>
        <begin position="20"/>
        <end position="50"/>
    </location>
</feature>
<dbReference type="SUPFAM" id="SSF54001">
    <property type="entry name" value="Cysteine proteinases"/>
    <property type="match status" value="1"/>
</dbReference>
<dbReference type="InterPro" id="IPR038765">
    <property type="entry name" value="Papain-like_cys_pep_sf"/>
</dbReference>
<dbReference type="InterPro" id="IPR025403">
    <property type="entry name" value="TgpA-like_C"/>
</dbReference>
<dbReference type="GO" id="GO:0006508">
    <property type="term" value="P:proteolysis"/>
    <property type="evidence" value="ECO:0007669"/>
    <property type="project" value="UniProtKB-KW"/>
</dbReference>
<dbReference type="PANTHER" id="PTHR42736:SF1">
    <property type="entry name" value="PROTEIN-GLUTAMINE GAMMA-GLUTAMYLTRANSFERASE"/>
    <property type="match status" value="1"/>
</dbReference>
<evidence type="ECO:0000313" key="5">
    <source>
        <dbReference type="Proteomes" id="UP000035579"/>
    </source>
</evidence>
<dbReference type="Proteomes" id="UP000035579">
    <property type="component" value="Chromosome"/>
</dbReference>
<keyword evidence="1" id="KW-0472">Membrane</keyword>
<keyword evidence="1" id="KW-1133">Transmembrane helix</keyword>
<dbReference type="GO" id="GO:0008233">
    <property type="term" value="F:peptidase activity"/>
    <property type="evidence" value="ECO:0007669"/>
    <property type="project" value="UniProtKB-KW"/>
</dbReference>
<dbReference type="EMBL" id="QUMU01000006">
    <property type="protein sequence ID" value="REG30611.1"/>
    <property type="molecule type" value="Genomic_DNA"/>
</dbReference>
<feature type="transmembrane region" description="Helical" evidence="1">
    <location>
        <begin position="164"/>
        <end position="182"/>
    </location>
</feature>
<keyword evidence="3" id="KW-0378">Hydrolase</keyword>
<evidence type="ECO:0000313" key="6">
    <source>
        <dbReference type="Proteomes" id="UP000256345"/>
    </source>
</evidence>
<dbReference type="PANTHER" id="PTHR42736">
    <property type="entry name" value="PROTEIN-GLUTAMINE GAMMA-GLUTAMYLTRANSFERASE"/>
    <property type="match status" value="1"/>
</dbReference>
<feature type="domain" description="Transglutaminase-like" evidence="2">
    <location>
        <begin position="402"/>
        <end position="474"/>
    </location>
</feature>
<dbReference type="Gene3D" id="3.10.620.30">
    <property type="match status" value="1"/>
</dbReference>
<feature type="transmembrane region" description="Helical" evidence="1">
    <location>
        <begin position="113"/>
        <end position="129"/>
    </location>
</feature>
<feature type="transmembrane region" description="Helical" evidence="1">
    <location>
        <begin position="135"/>
        <end position="152"/>
    </location>
</feature>
<evidence type="ECO:0000259" key="2">
    <source>
        <dbReference type="SMART" id="SM00460"/>
    </source>
</evidence>
<protein>
    <submittedName>
        <fullName evidence="3">Transglutaminase-like enzymes, putative cysteine protease</fullName>
    </submittedName>
    <submittedName>
        <fullName evidence="4">Uncharacterized protein DUF4129</fullName>
    </submittedName>
</protein>
<proteinExistence type="predicted"/>
<dbReference type="AlphaFoldDB" id="A0AAC8Q0J4"/>
<sequence length="651" mass="70722">MSEPSEHNVSRYGRLVELTPVFAALVVHAVAHGRWLLCAPVMVGLLWAGLTGVRVDYSPARLLLAGALGLGAGAGMLWVSEPPTAPFPPNIFGPLCGALVGLSVLCGLGRNRYFAWTYAGLLVALSLRVREMQAVEWVLGGLVLSVLLVAFLEGGLTRSGLRAAAGFGVFTVLLLGMTLWLTRTIWASEGVLMDAVYRMTSGSNPGTGAEFQSEVGLRSLERKARGSERPLLVLSGAAPARLRTRVFDRFDGLRWTTSKELEERRLQLPAGGAEAARTLAMTVLSPVGSWLPAPAGMRGVEGARPEVRGGWVWKAEEVEGTTLALRTAEQEHLPPEEVPGDALTALPEELKAELLPLAEELTREGRTPREKARKLEAYFHEHFEYSLYVDLRGEGSPLAVMVKEKRAAYCTYFASAMAALLRTVGVPARVVGGFAPEDNNPLTGTTLVRERDAHAWVEVFLADEGRFVAFDPTPWRSRDEALGLTQEEKGFWGNVVGAVGTFLREVGAGLRYQPLAQAKALVGSPLFGVVAAGVLLWRLRKGKWGERTKTRREVMGTRDVRLAAVYARYLKTLKKRVGLVPGPSETDDELLSRLREARGDAVAQVAAEFLAHYREARYRGMPMGPEQGNTLVEHLDAKLRDAPSPPGRGLG</sequence>
<evidence type="ECO:0000256" key="1">
    <source>
        <dbReference type="SAM" id="Phobius"/>
    </source>
</evidence>
<dbReference type="Pfam" id="PF13559">
    <property type="entry name" value="DUF4129"/>
    <property type="match status" value="1"/>
</dbReference>
<dbReference type="Pfam" id="PF01841">
    <property type="entry name" value="Transglut_core"/>
    <property type="match status" value="1"/>
</dbReference>
<name>A0AAC8Q0J4_9BACT</name>
<reference evidence="3 5" key="1">
    <citation type="submission" date="2015-05" db="EMBL/GenBank/DDBJ databases">
        <title>Genome assembly of Archangium gephyra DSM 2261.</title>
        <authorList>
            <person name="Sharma G."/>
            <person name="Subramanian S."/>
        </authorList>
    </citation>
    <scope>NUCLEOTIDE SEQUENCE [LARGE SCALE GENOMIC DNA]</scope>
    <source>
        <strain evidence="3 5">DSM 2261</strain>
    </source>
</reference>
<dbReference type="Proteomes" id="UP000256345">
    <property type="component" value="Unassembled WGS sequence"/>
</dbReference>
<organism evidence="3 5">
    <name type="scientific">Archangium gephyra</name>
    <dbReference type="NCBI Taxonomy" id="48"/>
    <lineage>
        <taxon>Bacteria</taxon>
        <taxon>Pseudomonadati</taxon>
        <taxon>Myxococcota</taxon>
        <taxon>Myxococcia</taxon>
        <taxon>Myxococcales</taxon>
        <taxon>Cystobacterineae</taxon>
        <taxon>Archangiaceae</taxon>
        <taxon>Archangium</taxon>
    </lineage>
</organism>